<feature type="compositionally biased region" description="Low complexity" evidence="1">
    <location>
        <begin position="490"/>
        <end position="508"/>
    </location>
</feature>
<dbReference type="Proteomes" id="UP001217325">
    <property type="component" value="Unassembled WGS sequence"/>
</dbReference>
<dbReference type="InterPro" id="IPR021145">
    <property type="entry name" value="Portal_protein_SPP1_Gp6-like"/>
</dbReference>
<dbReference type="Pfam" id="PF05133">
    <property type="entry name" value="SPP1_portal"/>
    <property type="match status" value="1"/>
</dbReference>
<comment type="caution">
    <text evidence="2">The sequence shown here is derived from an EMBL/GenBank/DDBJ whole genome shotgun (WGS) entry which is preliminary data.</text>
</comment>
<organism evidence="2 3">
    <name type="scientific">Rhodococcus qingshengii</name>
    <dbReference type="NCBI Taxonomy" id="334542"/>
    <lineage>
        <taxon>Bacteria</taxon>
        <taxon>Bacillati</taxon>
        <taxon>Actinomycetota</taxon>
        <taxon>Actinomycetes</taxon>
        <taxon>Mycobacteriales</taxon>
        <taxon>Nocardiaceae</taxon>
        <taxon>Rhodococcus</taxon>
        <taxon>Rhodococcus erythropolis group</taxon>
    </lineage>
</organism>
<dbReference type="EMBL" id="JARDXE010000017">
    <property type="protein sequence ID" value="MDE8648088.1"/>
    <property type="molecule type" value="Genomic_DNA"/>
</dbReference>
<feature type="region of interest" description="Disordered" evidence="1">
    <location>
        <begin position="478"/>
        <end position="508"/>
    </location>
</feature>
<reference evidence="2" key="1">
    <citation type="submission" date="2023-02" db="EMBL/GenBank/DDBJ databases">
        <title>A novel hydrolase synthesized by Rhodococcus erythropolis HQ is responsible for the detoxification of Zearalenone.</title>
        <authorList>
            <person name="Hu J."/>
            <person name="Xu J."/>
        </authorList>
    </citation>
    <scope>NUCLEOTIDE SEQUENCE</scope>
    <source>
        <strain evidence="2">HQ</strain>
    </source>
</reference>
<dbReference type="AlphaFoldDB" id="A0AAW6LQN1"/>
<gene>
    <name evidence="2" type="ORF">PXH69_24215</name>
</gene>
<name>A0AAW6LQN1_RHOSG</name>
<dbReference type="RefSeq" id="WP_275232325.1">
    <property type="nucleotide sequence ID" value="NZ_JARDXE010000017.1"/>
</dbReference>
<evidence type="ECO:0000313" key="2">
    <source>
        <dbReference type="EMBL" id="MDE8648088.1"/>
    </source>
</evidence>
<evidence type="ECO:0000256" key="1">
    <source>
        <dbReference type="SAM" id="MobiDB-lite"/>
    </source>
</evidence>
<proteinExistence type="predicted"/>
<accession>A0AAW6LQN1</accession>
<evidence type="ECO:0000313" key="3">
    <source>
        <dbReference type="Proteomes" id="UP001217325"/>
    </source>
</evidence>
<protein>
    <submittedName>
        <fullName evidence="2">Phage portal protein</fullName>
    </submittedName>
</protein>
<sequence>MAEQEAFVQPPEWWFEFLMNKFDADVVRTPRVSSANTPRTRRDRLELLNDYYIGDPPLPFISDQYKGTFEQVMRKARANYATMSVDVMTDRSVLMGVATETDGDADGDDIARQIQEASGFAAVQRDVQSYLFAMGEAYVTVIPPLEGVQDAVPMMIAEDPRKCVGQVDPINPQRLIAAVKYFDDELRDSQVALLFVENNKYTFRREEGQFNTSFNVDEWTLETTETLQGLEELGGVPIVKFTNKMGLGEFEAHIDLLDRIMDGILQRIVIQWYQSFRQRAIKGDLDGGEDFTDEDGSNNLIKSLGDDKTIADVFQADPGSLWMVPENVEFWESQTADLTPLISAIRDDVKEFAASTRTPLHIITPDAANGSAEGAGLMREGLVDKINDRQARQTPGWTLAFKIAFAMAGQDQRAKGIRLLWAKTIHNSLQMKADAMAKTKGILSRNRQVIEIMEFDPYTAKLNETELIAESMLIDGTGTDPNALNSPVGASPAPEADPAAEPAEPAAA</sequence>